<feature type="active site" description="Charge relay system" evidence="5">
    <location>
        <position position="227"/>
    </location>
</feature>
<evidence type="ECO:0000259" key="7">
    <source>
        <dbReference type="Pfam" id="PF00082"/>
    </source>
</evidence>
<evidence type="ECO:0000256" key="4">
    <source>
        <dbReference type="ARBA" id="ARBA00022825"/>
    </source>
</evidence>
<dbReference type="InterPro" id="IPR000209">
    <property type="entry name" value="Peptidase_S8/S53_dom"/>
</dbReference>
<dbReference type="PRINTS" id="PR00723">
    <property type="entry name" value="SUBTILISIN"/>
</dbReference>
<dbReference type="InterPro" id="IPR015500">
    <property type="entry name" value="Peptidase_S8_subtilisin-rel"/>
</dbReference>
<dbReference type="PROSITE" id="PS51892">
    <property type="entry name" value="SUBTILASE"/>
    <property type="match status" value="1"/>
</dbReference>
<dbReference type="RefSeq" id="WP_224764464.1">
    <property type="nucleotide sequence ID" value="NZ_CAJFZW010000067.1"/>
</dbReference>
<accession>A0A7W9F8V3</accession>
<proteinExistence type="inferred from homology"/>
<dbReference type="InterPro" id="IPR050131">
    <property type="entry name" value="Peptidase_S8_subtilisin-like"/>
</dbReference>
<keyword evidence="9" id="KW-1185">Reference proteome</keyword>
<evidence type="ECO:0000256" key="1">
    <source>
        <dbReference type="ARBA" id="ARBA00011073"/>
    </source>
</evidence>
<comment type="similarity">
    <text evidence="1 5">Belongs to the peptidase S8 family.</text>
</comment>
<name>A0A7W9F8V3_9CAUL</name>
<dbReference type="PANTHER" id="PTHR43806">
    <property type="entry name" value="PEPTIDASE S8"/>
    <property type="match status" value="1"/>
</dbReference>
<dbReference type="GO" id="GO:0004252">
    <property type="term" value="F:serine-type endopeptidase activity"/>
    <property type="evidence" value="ECO:0007669"/>
    <property type="project" value="UniProtKB-UniRule"/>
</dbReference>
<reference evidence="8 9" key="1">
    <citation type="submission" date="2020-08" db="EMBL/GenBank/DDBJ databases">
        <title>Genomic Encyclopedia of Type Strains, Phase IV (KMG-IV): sequencing the most valuable type-strain genomes for metagenomic binning, comparative biology and taxonomic classification.</title>
        <authorList>
            <person name="Goeker M."/>
        </authorList>
    </citation>
    <scope>NUCLEOTIDE SEQUENCE [LARGE SCALE GENOMIC DNA]</scope>
    <source>
        <strain evidence="8 9">DSM 4731</strain>
    </source>
</reference>
<feature type="active site" description="Charge relay system" evidence="5">
    <location>
        <position position="256"/>
    </location>
</feature>
<dbReference type="PANTHER" id="PTHR43806:SF11">
    <property type="entry name" value="CEREVISIN-RELATED"/>
    <property type="match status" value="1"/>
</dbReference>
<feature type="region of interest" description="Disordered" evidence="6">
    <location>
        <begin position="201"/>
        <end position="221"/>
    </location>
</feature>
<dbReference type="Gene3D" id="3.40.50.200">
    <property type="entry name" value="Peptidase S8/S53 domain"/>
    <property type="match status" value="1"/>
</dbReference>
<sequence>MAYRERNAARRKDEVARGRKEWMMRWKRTLALIGLAALGLTPLTTAAPAQAQIGSLPVPTIPGVGQSLPDRLPDRLTERLPGLDEVDRLGRQGIDQALRAPARLTQLVRRSNGALEADPQGWPVVRGEIVALDLSPAARALATSAGFTVLREERLEALELTSLVLSPPRGLSLARAVARLKRLDPQADVTFNHIHDTAGAVSSEEGGLAKQSSSAGGDAGPKLGLIDTGVEATHPALVGSQVVQRGFAGPPRMGAHGLAVASLMVGRSGPFAGGAPGADLRVADIYGGQAEGGSSTALAQALAWMIEQRVGVVNVSLVGPRNALVERAIQRAQARGLTVVAAVGNDGPAAPPLYPAAYDGVIGVTAVNARDQVLPEAARGPQVAFAAPGADMAAAAPAGRWTSVRGTSFAAPIVAGLVARQGQAALARSAADLGARGRDAVYGQGLVGVGSRAAPQTMGARGRLAR</sequence>
<dbReference type="Proteomes" id="UP000527324">
    <property type="component" value="Unassembled WGS sequence"/>
</dbReference>
<keyword evidence="4 5" id="KW-0720">Serine protease</keyword>
<comment type="caution">
    <text evidence="8">The sequence shown here is derived from an EMBL/GenBank/DDBJ whole genome shotgun (WGS) entry which is preliminary data.</text>
</comment>
<dbReference type="EMBL" id="JACHOQ010000004">
    <property type="protein sequence ID" value="MBB5740487.1"/>
    <property type="molecule type" value="Genomic_DNA"/>
</dbReference>
<evidence type="ECO:0000313" key="8">
    <source>
        <dbReference type="EMBL" id="MBB5740487.1"/>
    </source>
</evidence>
<organism evidence="8 9">
    <name type="scientific">Brevundimonas aurantiaca</name>
    <dbReference type="NCBI Taxonomy" id="74316"/>
    <lineage>
        <taxon>Bacteria</taxon>
        <taxon>Pseudomonadati</taxon>
        <taxon>Pseudomonadota</taxon>
        <taxon>Alphaproteobacteria</taxon>
        <taxon>Caulobacterales</taxon>
        <taxon>Caulobacteraceae</taxon>
        <taxon>Brevundimonas</taxon>
    </lineage>
</organism>
<dbReference type="InterPro" id="IPR023828">
    <property type="entry name" value="Peptidase_S8_Ser-AS"/>
</dbReference>
<dbReference type="InterPro" id="IPR036852">
    <property type="entry name" value="Peptidase_S8/S53_dom_sf"/>
</dbReference>
<dbReference type="CDD" id="cd05561">
    <property type="entry name" value="Peptidases_S8_4"/>
    <property type="match status" value="1"/>
</dbReference>
<dbReference type="AlphaFoldDB" id="A0A7W9F8V3"/>
<evidence type="ECO:0000256" key="3">
    <source>
        <dbReference type="ARBA" id="ARBA00022801"/>
    </source>
</evidence>
<protein>
    <submittedName>
        <fullName evidence="8">Subtilisin family serine protease</fullName>
    </submittedName>
</protein>
<evidence type="ECO:0000256" key="5">
    <source>
        <dbReference type="PROSITE-ProRule" id="PRU01240"/>
    </source>
</evidence>
<dbReference type="GO" id="GO:0006508">
    <property type="term" value="P:proteolysis"/>
    <property type="evidence" value="ECO:0007669"/>
    <property type="project" value="UniProtKB-KW"/>
</dbReference>
<gene>
    <name evidence="8" type="ORF">GGQ93_002205</name>
</gene>
<feature type="domain" description="Peptidase S8/S53" evidence="7">
    <location>
        <begin position="219"/>
        <end position="423"/>
    </location>
</feature>
<evidence type="ECO:0000256" key="6">
    <source>
        <dbReference type="SAM" id="MobiDB-lite"/>
    </source>
</evidence>
<keyword evidence="3 5" id="KW-0378">Hydrolase</keyword>
<dbReference type="SUPFAM" id="SSF52743">
    <property type="entry name" value="Subtilisin-like"/>
    <property type="match status" value="1"/>
</dbReference>
<feature type="active site" description="Charge relay system" evidence="5">
    <location>
        <position position="408"/>
    </location>
</feature>
<dbReference type="PROSITE" id="PS00138">
    <property type="entry name" value="SUBTILASE_SER"/>
    <property type="match status" value="1"/>
</dbReference>
<evidence type="ECO:0000313" key="9">
    <source>
        <dbReference type="Proteomes" id="UP000527324"/>
    </source>
</evidence>
<dbReference type="Pfam" id="PF00082">
    <property type="entry name" value="Peptidase_S8"/>
    <property type="match status" value="1"/>
</dbReference>
<evidence type="ECO:0000256" key="2">
    <source>
        <dbReference type="ARBA" id="ARBA00022670"/>
    </source>
</evidence>
<keyword evidence="2 5" id="KW-0645">Protease</keyword>